<proteinExistence type="predicted"/>
<protein>
    <submittedName>
        <fullName evidence="2">Glycosyltransferase family 2 protein</fullName>
    </submittedName>
</protein>
<dbReference type="Gene3D" id="3.90.550.10">
    <property type="entry name" value="Spore Coat Polysaccharide Biosynthesis Protein SpsA, Chain A"/>
    <property type="match status" value="1"/>
</dbReference>
<gene>
    <name evidence="2" type="ORF">EJ903_26050</name>
</gene>
<dbReference type="Pfam" id="PF00535">
    <property type="entry name" value="Glycos_transf_2"/>
    <property type="match status" value="1"/>
</dbReference>
<organism evidence="2 3">
    <name type="scientific">Azospirillum griseum</name>
    <dbReference type="NCBI Taxonomy" id="2496639"/>
    <lineage>
        <taxon>Bacteria</taxon>
        <taxon>Pseudomonadati</taxon>
        <taxon>Pseudomonadota</taxon>
        <taxon>Alphaproteobacteria</taxon>
        <taxon>Rhodospirillales</taxon>
        <taxon>Azospirillaceae</taxon>
        <taxon>Azospirillum</taxon>
    </lineage>
</organism>
<dbReference type="CDD" id="cd00761">
    <property type="entry name" value="Glyco_tranf_GTA_type"/>
    <property type="match status" value="1"/>
</dbReference>
<dbReference type="PANTHER" id="PTHR43685:SF2">
    <property type="entry name" value="GLYCOSYLTRANSFERASE 2-LIKE DOMAIN-CONTAINING PROTEIN"/>
    <property type="match status" value="1"/>
</dbReference>
<keyword evidence="3" id="KW-1185">Reference proteome</keyword>
<dbReference type="Proteomes" id="UP000277007">
    <property type="component" value="Unassembled WGS sequence"/>
</dbReference>
<dbReference type="InterPro" id="IPR050834">
    <property type="entry name" value="Glycosyltransf_2"/>
</dbReference>
<dbReference type="AlphaFoldDB" id="A0A3S0HT96"/>
<dbReference type="GO" id="GO:0016740">
    <property type="term" value="F:transferase activity"/>
    <property type="evidence" value="ECO:0007669"/>
    <property type="project" value="UniProtKB-KW"/>
</dbReference>
<dbReference type="SUPFAM" id="SSF53448">
    <property type="entry name" value="Nucleotide-diphospho-sugar transferases"/>
    <property type="match status" value="1"/>
</dbReference>
<sequence length="436" mass="49989">MCQLYLCYRYNDAPVAQQRRSYARSDRTAGAGTLGEYHVSLVSICISTRNRAAKLERHLRHIAGFQELNYEVVVSDNQSEDDTSAVVKRMRAVLPRLHYVRQPKPLGSWESISAGCANAAGDYVIWIADDDFLIEEGVLYAQQVMDREPDISAVFAQWRDYFEDTGEIGNITQFFPEEKSYSQADMVKLYSDYWILELPIFRRSVAMKWMTPLALQMPLDFHAISCFLRHGRIQMIPKTIAHVTRHPGQQSRLIYEKDYMFSHISDLELYIQGIPAYARPRNDGMLAQKVVSHYLWCALRAREDGKFFLARQYLLKAMSYGQDPGREEAAAFQRDHMMSLILEYLDQLAQVAHPVPEMVFEDQGLACTLAESYMARHPDVSVRLVPRDDLVTEPFPADTMIMVNDTATTAARREHQGGPTRKLRAISDIVEVCRLI</sequence>
<dbReference type="InterPro" id="IPR001173">
    <property type="entry name" value="Glyco_trans_2-like"/>
</dbReference>
<reference evidence="2 3" key="1">
    <citation type="submission" date="2018-12" db="EMBL/GenBank/DDBJ databases">
        <authorList>
            <person name="Yang Y."/>
        </authorList>
    </citation>
    <scope>NUCLEOTIDE SEQUENCE [LARGE SCALE GENOMIC DNA]</scope>
    <source>
        <strain evidence="2 3">L-25-5w-1</strain>
    </source>
</reference>
<evidence type="ECO:0000259" key="1">
    <source>
        <dbReference type="Pfam" id="PF00535"/>
    </source>
</evidence>
<dbReference type="EMBL" id="RXMA01000075">
    <property type="protein sequence ID" value="RTR11455.1"/>
    <property type="molecule type" value="Genomic_DNA"/>
</dbReference>
<comment type="caution">
    <text evidence="2">The sequence shown here is derived from an EMBL/GenBank/DDBJ whole genome shotgun (WGS) entry which is preliminary data.</text>
</comment>
<accession>A0A3S0HT96</accession>
<dbReference type="PANTHER" id="PTHR43685">
    <property type="entry name" value="GLYCOSYLTRANSFERASE"/>
    <property type="match status" value="1"/>
</dbReference>
<evidence type="ECO:0000313" key="2">
    <source>
        <dbReference type="EMBL" id="RTR11455.1"/>
    </source>
</evidence>
<name>A0A3S0HT96_9PROT</name>
<feature type="domain" description="Glycosyltransferase 2-like" evidence="1">
    <location>
        <begin position="43"/>
        <end position="179"/>
    </location>
</feature>
<dbReference type="InterPro" id="IPR029044">
    <property type="entry name" value="Nucleotide-diphossugar_trans"/>
</dbReference>
<evidence type="ECO:0000313" key="3">
    <source>
        <dbReference type="Proteomes" id="UP000277007"/>
    </source>
</evidence>
<keyword evidence="2" id="KW-0808">Transferase</keyword>